<gene>
    <name evidence="14" type="ORF">RI129_010216</name>
</gene>
<comment type="subcellular location">
    <subcellularLocation>
        <location evidence="1">Membrane</location>
        <topology evidence="1">Multi-pass membrane protein</topology>
    </subcellularLocation>
</comment>
<evidence type="ECO:0000256" key="1">
    <source>
        <dbReference type="ARBA" id="ARBA00004141"/>
    </source>
</evidence>
<keyword evidence="11 12" id="KW-0407">Ion channel</keyword>
<keyword evidence="5 12" id="KW-0812">Transmembrane</keyword>
<protein>
    <submittedName>
        <fullName evidence="14">Uncharacterized protein</fullName>
    </submittedName>
</protein>
<evidence type="ECO:0000256" key="5">
    <source>
        <dbReference type="ARBA" id="ARBA00022692"/>
    </source>
</evidence>
<keyword evidence="4 12" id="KW-0894">Sodium channel</keyword>
<feature type="transmembrane region" description="Helical" evidence="13">
    <location>
        <begin position="77"/>
        <end position="94"/>
    </location>
</feature>
<dbReference type="Pfam" id="PF00858">
    <property type="entry name" value="ASC"/>
    <property type="match status" value="1"/>
</dbReference>
<evidence type="ECO:0000313" key="14">
    <source>
        <dbReference type="EMBL" id="KAK5641669.1"/>
    </source>
</evidence>
<keyword evidence="9 13" id="KW-0472">Membrane</keyword>
<reference evidence="14 15" key="1">
    <citation type="journal article" date="2024" name="Insects">
        <title>An Improved Chromosome-Level Genome Assembly of the Firefly Pyrocoelia pectoralis.</title>
        <authorList>
            <person name="Fu X."/>
            <person name="Meyer-Rochow V.B."/>
            <person name="Ballantyne L."/>
            <person name="Zhu X."/>
        </authorList>
    </citation>
    <scope>NUCLEOTIDE SEQUENCE [LARGE SCALE GENOMIC DNA]</scope>
    <source>
        <strain evidence="14">XCY_ONT2</strain>
    </source>
</reference>
<evidence type="ECO:0000256" key="13">
    <source>
        <dbReference type="SAM" id="Phobius"/>
    </source>
</evidence>
<dbReference type="PRINTS" id="PR01078">
    <property type="entry name" value="AMINACHANNEL"/>
</dbReference>
<dbReference type="GO" id="GO:0005886">
    <property type="term" value="C:plasma membrane"/>
    <property type="evidence" value="ECO:0007669"/>
    <property type="project" value="TreeGrafter"/>
</dbReference>
<name>A0AAN7VD17_9COLE</name>
<evidence type="ECO:0000256" key="9">
    <source>
        <dbReference type="ARBA" id="ARBA00023136"/>
    </source>
</evidence>
<keyword evidence="7" id="KW-0915">Sodium</keyword>
<organism evidence="14 15">
    <name type="scientific">Pyrocoelia pectoralis</name>
    <dbReference type="NCBI Taxonomy" id="417401"/>
    <lineage>
        <taxon>Eukaryota</taxon>
        <taxon>Metazoa</taxon>
        <taxon>Ecdysozoa</taxon>
        <taxon>Arthropoda</taxon>
        <taxon>Hexapoda</taxon>
        <taxon>Insecta</taxon>
        <taxon>Pterygota</taxon>
        <taxon>Neoptera</taxon>
        <taxon>Endopterygota</taxon>
        <taxon>Coleoptera</taxon>
        <taxon>Polyphaga</taxon>
        <taxon>Elateriformia</taxon>
        <taxon>Elateroidea</taxon>
        <taxon>Lampyridae</taxon>
        <taxon>Lampyrinae</taxon>
        <taxon>Pyrocoelia</taxon>
    </lineage>
</organism>
<dbReference type="Proteomes" id="UP001329430">
    <property type="component" value="Chromosome 7"/>
</dbReference>
<keyword evidence="10 12" id="KW-0739">Sodium transport</keyword>
<keyword evidence="6 13" id="KW-1133">Transmembrane helix</keyword>
<dbReference type="InterPro" id="IPR020903">
    <property type="entry name" value="ENaC_CS"/>
</dbReference>
<evidence type="ECO:0000256" key="3">
    <source>
        <dbReference type="ARBA" id="ARBA00022448"/>
    </source>
</evidence>
<evidence type="ECO:0000256" key="10">
    <source>
        <dbReference type="ARBA" id="ARBA00023201"/>
    </source>
</evidence>
<keyword evidence="8 12" id="KW-0406">Ion transport</keyword>
<dbReference type="InterPro" id="IPR001873">
    <property type="entry name" value="ENaC"/>
</dbReference>
<evidence type="ECO:0000256" key="6">
    <source>
        <dbReference type="ARBA" id="ARBA00022989"/>
    </source>
</evidence>
<proteinExistence type="inferred from homology"/>
<evidence type="ECO:0000256" key="11">
    <source>
        <dbReference type="ARBA" id="ARBA00023303"/>
    </source>
</evidence>
<dbReference type="EMBL" id="JAVRBK010000007">
    <property type="protein sequence ID" value="KAK5641669.1"/>
    <property type="molecule type" value="Genomic_DNA"/>
</dbReference>
<dbReference type="GO" id="GO:0015280">
    <property type="term" value="F:ligand-gated sodium channel activity"/>
    <property type="evidence" value="ECO:0007669"/>
    <property type="project" value="TreeGrafter"/>
</dbReference>
<evidence type="ECO:0000256" key="4">
    <source>
        <dbReference type="ARBA" id="ARBA00022461"/>
    </source>
</evidence>
<evidence type="ECO:0000256" key="8">
    <source>
        <dbReference type="ARBA" id="ARBA00023065"/>
    </source>
</evidence>
<keyword evidence="3 12" id="KW-0813">Transport</keyword>
<evidence type="ECO:0000313" key="15">
    <source>
        <dbReference type="Proteomes" id="UP001329430"/>
    </source>
</evidence>
<dbReference type="PROSITE" id="PS01206">
    <property type="entry name" value="ASC"/>
    <property type="match status" value="1"/>
</dbReference>
<keyword evidence="15" id="KW-1185">Reference proteome</keyword>
<evidence type="ECO:0000256" key="7">
    <source>
        <dbReference type="ARBA" id="ARBA00023053"/>
    </source>
</evidence>
<evidence type="ECO:0000256" key="2">
    <source>
        <dbReference type="ARBA" id="ARBA00007193"/>
    </source>
</evidence>
<evidence type="ECO:0000256" key="12">
    <source>
        <dbReference type="RuleBase" id="RU000679"/>
    </source>
</evidence>
<comment type="similarity">
    <text evidence="2 12">Belongs to the amiloride-sensitive sodium channel (TC 1.A.6) family.</text>
</comment>
<dbReference type="PANTHER" id="PTHR11690">
    <property type="entry name" value="AMILORIDE-SENSITIVE SODIUM CHANNEL-RELATED"/>
    <property type="match status" value="1"/>
</dbReference>
<accession>A0AAN7VD17</accession>
<dbReference type="PANTHER" id="PTHR11690:SF288">
    <property type="entry name" value="AMILORIDE-SENSITIVE NA+ CHANNEL-RELATED"/>
    <property type="match status" value="1"/>
</dbReference>
<comment type="caution">
    <text evidence="14">The sequence shown here is derived from an EMBL/GenBank/DDBJ whole genome shotgun (WGS) entry which is preliminary data.</text>
</comment>
<sequence length="514" mass="59447">MLKMLERQPNRCKVRSVDVPKLFYVTPLAREEFPTDKKPPKTRFKNLKRYFGQYCEESTIHGVKYIGQSGRPFLEKLIWTVIVTFLCTICMMLIREAYLMWRSSPVTVTFKNKETPISRIPFPAVTLCPDIKFDPEKFNFTGTILKKRSGAILTAQEEEYLQIAILVCEPKIQCRHYLGLTGWNDTVTNASNKLLEVMSPLDPHNLISISWLGKSLNLSALPLTLTSEGICHTFNMLPYEEIVKHHRPLTISRPKHRSHKWTLERGYPPGQNLHAFPRRTFMPGIDGGFALRFLYTNHSHIDYLCGESLQGYKVALHHPSEFPNMDKHFRLPLDQAVFVAIKPSMITVSNELLNYPPKVRECYFDKERNLSSYLFYTQSNCLNECLANYTSAHCRCIPFYLALLDTNLKICGPGQSQCVKESKLRYLENETDTDREVEKCECLPSCTSLSYDVETSQSDWRWQKVTKVLQFPQLKHINSDKYAKTFISNNIPIIFQHALINVECLLQGFTVFEL</sequence>
<dbReference type="Gene3D" id="2.60.470.10">
    <property type="entry name" value="Acid-sensing ion channels like domains"/>
    <property type="match status" value="1"/>
</dbReference>
<dbReference type="AlphaFoldDB" id="A0AAN7VD17"/>